<protein>
    <recommendedName>
        <fullName evidence="5 13">Coatomer subunit epsilon</fullName>
    </recommendedName>
</protein>
<dbReference type="InterPro" id="IPR011990">
    <property type="entry name" value="TPR-like_helical_dom_sf"/>
</dbReference>
<evidence type="ECO:0000256" key="10">
    <source>
        <dbReference type="ARBA" id="ARBA00023034"/>
    </source>
</evidence>
<keyword evidence="7 13" id="KW-0963">Cytoplasm</keyword>
<keyword evidence="15" id="KW-1185">Reference proteome</keyword>
<comment type="similarity">
    <text evidence="3 13">Belongs to the COPE family.</text>
</comment>
<evidence type="ECO:0000256" key="1">
    <source>
        <dbReference type="ARBA" id="ARBA00004255"/>
    </source>
</evidence>
<evidence type="ECO:0000256" key="11">
    <source>
        <dbReference type="ARBA" id="ARBA00023136"/>
    </source>
</evidence>
<evidence type="ECO:0000256" key="12">
    <source>
        <dbReference type="ARBA" id="ARBA00023329"/>
    </source>
</evidence>
<name>A0ABD2Q2J0_9PLAT</name>
<comment type="function">
    <text evidence="13">The coatomer is a cytosolic protein complex that binds to dilysine motifs and reversibly associates with Golgi non-clathrin-coated vesicles, which further mediate biosynthetic protein transport from the ER, via the Golgi up to the trans Golgi network. The coatomer complex is required for budding from Golgi membranes, and is essential for the retrograde Golgi-to-ER transport of dilysine-tagged proteins.</text>
</comment>
<evidence type="ECO:0000313" key="15">
    <source>
        <dbReference type="Proteomes" id="UP001626550"/>
    </source>
</evidence>
<dbReference type="EMBL" id="JBJKFK010001185">
    <property type="protein sequence ID" value="KAL3313814.1"/>
    <property type="molecule type" value="Genomic_DNA"/>
</dbReference>
<evidence type="ECO:0000256" key="5">
    <source>
        <dbReference type="ARBA" id="ARBA00015828"/>
    </source>
</evidence>
<keyword evidence="12 13" id="KW-0968">Cytoplasmic vesicle</keyword>
<evidence type="ECO:0000256" key="2">
    <source>
        <dbReference type="ARBA" id="ARBA00004347"/>
    </source>
</evidence>
<reference evidence="14 15" key="1">
    <citation type="submission" date="2024-11" db="EMBL/GenBank/DDBJ databases">
        <title>Adaptive evolution of stress response genes in parasites aligns with host niche diversity.</title>
        <authorList>
            <person name="Hahn C."/>
            <person name="Resl P."/>
        </authorList>
    </citation>
    <scope>NUCLEOTIDE SEQUENCE [LARGE SCALE GENOMIC DNA]</scope>
    <source>
        <strain evidence="14">EGGRZ-B1_66</strain>
        <tissue evidence="14">Body</tissue>
    </source>
</reference>
<dbReference type="Gene3D" id="1.25.40.10">
    <property type="entry name" value="Tetratricopeptide repeat domain"/>
    <property type="match status" value="1"/>
</dbReference>
<dbReference type="GO" id="GO:0005198">
    <property type="term" value="F:structural molecule activity"/>
    <property type="evidence" value="ECO:0007669"/>
    <property type="project" value="UniProtKB-UniRule"/>
</dbReference>
<dbReference type="AlphaFoldDB" id="A0ABD2Q2J0"/>
<evidence type="ECO:0000256" key="7">
    <source>
        <dbReference type="ARBA" id="ARBA00022490"/>
    </source>
</evidence>
<dbReference type="GO" id="GO:0000139">
    <property type="term" value="C:Golgi membrane"/>
    <property type="evidence" value="ECO:0007669"/>
    <property type="project" value="UniProtKB-SubCell"/>
</dbReference>
<keyword evidence="10 13" id="KW-0333">Golgi apparatus</keyword>
<evidence type="ECO:0000256" key="13">
    <source>
        <dbReference type="PIRNR" id="PIRNR016478"/>
    </source>
</evidence>
<dbReference type="InterPro" id="IPR006822">
    <property type="entry name" value="Coatomer_esu"/>
</dbReference>
<dbReference type="GO" id="GO:0006890">
    <property type="term" value="P:retrograde vesicle-mediated transport, Golgi to endoplasmic reticulum"/>
    <property type="evidence" value="ECO:0007669"/>
    <property type="project" value="UniProtKB-UniRule"/>
</dbReference>
<evidence type="ECO:0000256" key="8">
    <source>
        <dbReference type="ARBA" id="ARBA00022892"/>
    </source>
</evidence>
<organism evidence="14 15">
    <name type="scientific">Cichlidogyrus casuarinus</name>
    <dbReference type="NCBI Taxonomy" id="1844966"/>
    <lineage>
        <taxon>Eukaryota</taxon>
        <taxon>Metazoa</taxon>
        <taxon>Spiralia</taxon>
        <taxon>Lophotrochozoa</taxon>
        <taxon>Platyhelminthes</taxon>
        <taxon>Monogenea</taxon>
        <taxon>Monopisthocotylea</taxon>
        <taxon>Dactylogyridea</taxon>
        <taxon>Ancyrocephalidae</taxon>
        <taxon>Cichlidogyrus</taxon>
    </lineage>
</organism>
<gene>
    <name evidence="14" type="ORF">Ciccas_007582</name>
</gene>
<comment type="caution">
    <text evidence="14">The sequence shown here is derived from an EMBL/GenBank/DDBJ whole genome shotgun (WGS) entry which is preliminary data.</text>
</comment>
<evidence type="ECO:0000256" key="4">
    <source>
        <dbReference type="ARBA" id="ARBA00011775"/>
    </source>
</evidence>
<sequence>MNDEDRFSDAFSSYLLNNYQNSLKHLHQIQTKNSQLKKKCDILMYRIYIGQKKYGVVMNEIPQSSTDPVLQLVRLLAQANAKPNKQVILDEIKSLLSGNISPDDSDILILAGAIYSHFEEYELALKVLRLGNGLLCDAMTVQVLININRYDLALKLVSRMLIADEDSLITQIASATCYIAQGGDKLPEALSVFQELQEKYGQNVFILNGQAAALIGMEKWEDAELKLKESLDIDPNNVDTLINMLFVSHHLNQPFETVTRYLNQIKDSDASHHFIANLDSKSEEFKRSAELYSAEVIA</sequence>
<comment type="subunit">
    <text evidence="4">Oligomeric complex that consists of at least the alpha, beta, beta', gamma, delta, epsilon and zeta subunits.</text>
</comment>
<dbReference type="SUPFAM" id="SSF48452">
    <property type="entry name" value="TPR-like"/>
    <property type="match status" value="1"/>
</dbReference>
<dbReference type="PANTHER" id="PTHR10805:SF0">
    <property type="entry name" value="COATOMER SUBUNIT EPSILON"/>
    <property type="match status" value="1"/>
</dbReference>
<dbReference type="GO" id="GO:0030663">
    <property type="term" value="C:COPI-coated vesicle membrane"/>
    <property type="evidence" value="ECO:0007669"/>
    <property type="project" value="UniProtKB-SubCell"/>
</dbReference>
<keyword evidence="6 13" id="KW-0813">Transport</keyword>
<keyword evidence="11 13" id="KW-0472">Membrane</keyword>
<dbReference type="PIRSF" id="PIRSF016478">
    <property type="entry name" value="Coatomer_esu"/>
    <property type="match status" value="1"/>
</dbReference>
<dbReference type="Proteomes" id="UP001626550">
    <property type="component" value="Unassembled WGS sequence"/>
</dbReference>
<evidence type="ECO:0000256" key="9">
    <source>
        <dbReference type="ARBA" id="ARBA00022927"/>
    </source>
</evidence>
<evidence type="ECO:0000313" key="14">
    <source>
        <dbReference type="EMBL" id="KAL3313814.1"/>
    </source>
</evidence>
<evidence type="ECO:0000256" key="6">
    <source>
        <dbReference type="ARBA" id="ARBA00022448"/>
    </source>
</evidence>
<proteinExistence type="inferred from homology"/>
<comment type="subcellular location">
    <subcellularLocation>
        <location evidence="2">Cytoplasmic vesicle</location>
        <location evidence="2">COPI-coated vesicle membrane</location>
        <topology evidence="2">Peripheral membrane protein</topology>
        <orientation evidence="2">Cytoplasmic side</orientation>
    </subcellularLocation>
    <subcellularLocation>
        <location evidence="1">Golgi apparatus membrane</location>
        <topology evidence="1">Peripheral membrane protein</topology>
        <orientation evidence="1">Cytoplasmic side</orientation>
    </subcellularLocation>
</comment>
<keyword evidence="8 13" id="KW-0931">ER-Golgi transport</keyword>
<evidence type="ECO:0000256" key="3">
    <source>
        <dbReference type="ARBA" id="ARBA00008827"/>
    </source>
</evidence>
<dbReference type="PANTHER" id="PTHR10805">
    <property type="entry name" value="COATOMER SUBUNIT EPSILON"/>
    <property type="match status" value="1"/>
</dbReference>
<accession>A0ABD2Q2J0</accession>
<keyword evidence="9 13" id="KW-0653">Protein transport</keyword>
<dbReference type="Pfam" id="PF04733">
    <property type="entry name" value="Coatomer_E"/>
    <property type="match status" value="1"/>
</dbReference>
<dbReference type="GO" id="GO:0015031">
    <property type="term" value="P:protein transport"/>
    <property type="evidence" value="ECO:0007669"/>
    <property type="project" value="UniProtKB-UniRule"/>
</dbReference>